<evidence type="ECO:0000313" key="1">
    <source>
        <dbReference type="EMBL" id="KAA6378367.1"/>
    </source>
</evidence>
<sequence>MLAWKMATDESFTRGNNSSKMCARTNIQVTLQRSLTSCIIDNSQIFEAIPGIQDDQNNLTQFIATRAYLTSTNAQITPQMHCLCDSIIRFIFVDASEPQVLNFQIIGEVGGTLISSR</sequence>
<proteinExistence type="predicted"/>
<gene>
    <name evidence="1" type="ORF">EZS28_026107</name>
</gene>
<evidence type="ECO:0000313" key="2">
    <source>
        <dbReference type="Proteomes" id="UP000324800"/>
    </source>
</evidence>
<comment type="caution">
    <text evidence="1">The sequence shown here is derived from an EMBL/GenBank/DDBJ whole genome shotgun (WGS) entry which is preliminary data.</text>
</comment>
<dbReference type="EMBL" id="SNRW01009197">
    <property type="protein sequence ID" value="KAA6378367.1"/>
    <property type="molecule type" value="Genomic_DNA"/>
</dbReference>
<dbReference type="Proteomes" id="UP000324800">
    <property type="component" value="Unassembled WGS sequence"/>
</dbReference>
<accession>A0A5J4V6V8</accession>
<reference evidence="1 2" key="1">
    <citation type="submission" date="2019-03" db="EMBL/GenBank/DDBJ databases">
        <title>Single cell metagenomics reveals metabolic interactions within the superorganism composed of flagellate Streblomastix strix and complex community of Bacteroidetes bacteria on its surface.</title>
        <authorList>
            <person name="Treitli S.C."/>
            <person name="Kolisko M."/>
            <person name="Husnik F."/>
            <person name="Keeling P."/>
            <person name="Hampl V."/>
        </authorList>
    </citation>
    <scope>NUCLEOTIDE SEQUENCE [LARGE SCALE GENOMIC DNA]</scope>
    <source>
        <strain evidence="1">ST1C</strain>
    </source>
</reference>
<organism evidence="1 2">
    <name type="scientific">Streblomastix strix</name>
    <dbReference type="NCBI Taxonomy" id="222440"/>
    <lineage>
        <taxon>Eukaryota</taxon>
        <taxon>Metamonada</taxon>
        <taxon>Preaxostyla</taxon>
        <taxon>Oxymonadida</taxon>
        <taxon>Streblomastigidae</taxon>
        <taxon>Streblomastix</taxon>
    </lineage>
</organism>
<protein>
    <submittedName>
        <fullName evidence="1">Uncharacterized protein</fullName>
    </submittedName>
</protein>
<name>A0A5J4V6V8_9EUKA</name>
<dbReference type="AlphaFoldDB" id="A0A5J4V6V8"/>